<accession>A0ACB9N8Q7</accession>
<sequence>MCHCHRQEGLDGGMIAGILVGVVALLCFVVCIFVGYYWRKKRGYGEMLSAQDMKDTTSGNVEYETLGFGGPSSATGITSTLVDKSVEFLYEELANATDNFNVANKIGQGGFGAVYYGELRGEKVAIKKMEMKASKEFIAKVEVLMNVHHLIVLVSSTNVLVCYIFDPGGHLGCCTSSNLGIVDGVSNPGATAQDIIVHGVAQTFLSLSTKRIDENNNNKS</sequence>
<dbReference type="EMBL" id="CM039432">
    <property type="protein sequence ID" value="KAI4332616.1"/>
    <property type="molecule type" value="Genomic_DNA"/>
</dbReference>
<evidence type="ECO:0000313" key="2">
    <source>
        <dbReference type="Proteomes" id="UP000828941"/>
    </source>
</evidence>
<name>A0ACB9N8Q7_BAUVA</name>
<proteinExistence type="predicted"/>
<gene>
    <name evidence="1" type="ORF">L6164_017510</name>
</gene>
<protein>
    <submittedName>
        <fullName evidence="1">Uncharacterized protein</fullName>
    </submittedName>
</protein>
<comment type="caution">
    <text evidence="1">The sequence shown here is derived from an EMBL/GenBank/DDBJ whole genome shotgun (WGS) entry which is preliminary data.</text>
</comment>
<organism evidence="1 2">
    <name type="scientific">Bauhinia variegata</name>
    <name type="common">Purple orchid tree</name>
    <name type="synonym">Phanera variegata</name>
    <dbReference type="NCBI Taxonomy" id="167791"/>
    <lineage>
        <taxon>Eukaryota</taxon>
        <taxon>Viridiplantae</taxon>
        <taxon>Streptophyta</taxon>
        <taxon>Embryophyta</taxon>
        <taxon>Tracheophyta</taxon>
        <taxon>Spermatophyta</taxon>
        <taxon>Magnoliopsida</taxon>
        <taxon>eudicotyledons</taxon>
        <taxon>Gunneridae</taxon>
        <taxon>Pentapetalae</taxon>
        <taxon>rosids</taxon>
        <taxon>fabids</taxon>
        <taxon>Fabales</taxon>
        <taxon>Fabaceae</taxon>
        <taxon>Cercidoideae</taxon>
        <taxon>Cercideae</taxon>
        <taxon>Bauhiniinae</taxon>
        <taxon>Bauhinia</taxon>
    </lineage>
</organism>
<dbReference type="Proteomes" id="UP000828941">
    <property type="component" value="Chromosome 7"/>
</dbReference>
<evidence type="ECO:0000313" key="1">
    <source>
        <dbReference type="EMBL" id="KAI4332616.1"/>
    </source>
</evidence>
<reference evidence="1 2" key="1">
    <citation type="journal article" date="2022" name="DNA Res.">
        <title>Chromosomal-level genome assembly of the orchid tree Bauhinia variegata (Leguminosae; Cercidoideae) supports the allotetraploid origin hypothesis of Bauhinia.</title>
        <authorList>
            <person name="Zhong Y."/>
            <person name="Chen Y."/>
            <person name="Zheng D."/>
            <person name="Pang J."/>
            <person name="Liu Y."/>
            <person name="Luo S."/>
            <person name="Meng S."/>
            <person name="Qian L."/>
            <person name="Wei D."/>
            <person name="Dai S."/>
            <person name="Zhou R."/>
        </authorList>
    </citation>
    <scope>NUCLEOTIDE SEQUENCE [LARGE SCALE GENOMIC DNA]</scope>
    <source>
        <strain evidence="1">BV-YZ2020</strain>
    </source>
</reference>
<keyword evidence="2" id="KW-1185">Reference proteome</keyword>